<dbReference type="Proteomes" id="UP000246077">
    <property type="component" value="Unassembled WGS sequence"/>
</dbReference>
<evidence type="ECO:0000259" key="2">
    <source>
        <dbReference type="Pfam" id="PF20789"/>
    </source>
</evidence>
<dbReference type="AlphaFoldDB" id="A0A317E535"/>
<dbReference type="InterPro" id="IPR049450">
    <property type="entry name" value="ACOT8-like_C"/>
</dbReference>
<comment type="caution">
    <text evidence="3">The sequence shown here is derived from an EMBL/GenBank/DDBJ whole genome shotgun (WGS) entry which is preliminary data.</text>
</comment>
<dbReference type="SUPFAM" id="SSF54637">
    <property type="entry name" value="Thioesterase/thiol ester dehydrase-isomerase"/>
    <property type="match status" value="2"/>
</dbReference>
<dbReference type="OrthoDB" id="7059210at2"/>
<evidence type="ECO:0000313" key="4">
    <source>
        <dbReference type="Proteomes" id="UP000246077"/>
    </source>
</evidence>
<gene>
    <name evidence="3" type="ORF">DKG75_08985</name>
</gene>
<dbReference type="InterPro" id="IPR049449">
    <property type="entry name" value="TesB_ACOT8-like_N"/>
</dbReference>
<keyword evidence="4" id="KW-1185">Reference proteome</keyword>
<dbReference type="Pfam" id="PF13622">
    <property type="entry name" value="4HBT_3"/>
    <property type="match status" value="1"/>
</dbReference>
<protein>
    <submittedName>
        <fullName evidence="3">Thioesterase family protein</fullName>
    </submittedName>
</protein>
<evidence type="ECO:0000313" key="3">
    <source>
        <dbReference type="EMBL" id="PWR22099.1"/>
    </source>
</evidence>
<proteinExistence type="predicted"/>
<organism evidence="3 4">
    <name type="scientific">Zavarzinia compransoris</name>
    <dbReference type="NCBI Taxonomy" id="1264899"/>
    <lineage>
        <taxon>Bacteria</taxon>
        <taxon>Pseudomonadati</taxon>
        <taxon>Pseudomonadota</taxon>
        <taxon>Alphaproteobacteria</taxon>
        <taxon>Rhodospirillales</taxon>
        <taxon>Zavarziniaceae</taxon>
        <taxon>Zavarzinia</taxon>
    </lineage>
</organism>
<sequence>MTTFTELLASITEREERFTTSVTEDWAQGRTLYGGASGALCLAAALRRFPDLPPLRAAQFAFVGPAAGVLEISPAILRQGKSATFVGVDLAGEAGPAARALFCFGAGRDSAVTFNRLPAPAVPAPEDCEDFFRGGPRPNFAHQFEVVGAGGSVPFSMADVPEYVLWLRHKDRAAPADLVSLVALADMPPPAAMVRFPTFGPISTITWAMEILNPPPADQDAWFLMTSRAEDAGAGYSSQAMNIWAADGTPLVAARQSVALFV</sequence>
<dbReference type="Gene3D" id="2.40.160.210">
    <property type="entry name" value="Acyl-CoA thioesterase, double hotdog domain"/>
    <property type="match status" value="1"/>
</dbReference>
<dbReference type="InterPro" id="IPR042171">
    <property type="entry name" value="Acyl-CoA_hotdog"/>
</dbReference>
<dbReference type="Pfam" id="PF20789">
    <property type="entry name" value="4HBT_3C"/>
    <property type="match status" value="1"/>
</dbReference>
<dbReference type="RefSeq" id="WP_109920744.1">
    <property type="nucleotide sequence ID" value="NZ_QGLF01000002.1"/>
</dbReference>
<dbReference type="EMBL" id="QGLF01000002">
    <property type="protein sequence ID" value="PWR22099.1"/>
    <property type="molecule type" value="Genomic_DNA"/>
</dbReference>
<dbReference type="InterPro" id="IPR029069">
    <property type="entry name" value="HotDog_dom_sf"/>
</dbReference>
<evidence type="ECO:0000259" key="1">
    <source>
        <dbReference type="Pfam" id="PF13622"/>
    </source>
</evidence>
<name>A0A317E535_9PROT</name>
<accession>A0A317E535</accession>
<feature type="domain" description="Acyl-CoA thioesterase-like N-terminal HotDog" evidence="1">
    <location>
        <begin position="23"/>
        <end position="105"/>
    </location>
</feature>
<feature type="domain" description="Acyl-CoA thioesterase-like C-terminal" evidence="2">
    <location>
        <begin position="125"/>
        <end position="259"/>
    </location>
</feature>
<reference evidence="4" key="1">
    <citation type="submission" date="2018-05" db="EMBL/GenBank/DDBJ databases">
        <title>Zavarzinia sp. HR-AS.</title>
        <authorList>
            <person name="Lee Y."/>
            <person name="Jeon C.O."/>
        </authorList>
    </citation>
    <scope>NUCLEOTIDE SEQUENCE [LARGE SCALE GENOMIC DNA]</scope>
    <source>
        <strain evidence="4">DSM 1231</strain>
    </source>
</reference>